<sequence>MLVHTRTMHRSRFLALAALPLLACSVQASPASADLDARTERMRIAGERAAAESRYAAEEAECRTRFVVTACVDEAKAQRREVLDRLRHQELVLDEQERRRRAAARLDAIEAKQREAAARPPLPAQPAPVIREAASAPARQPQTPSALDRAQRAREEAARAQRRAQAAEDLRRQAAEDRARIAAREAERRAKDKKPSTPLPARPEIPKE</sequence>
<feature type="compositionally biased region" description="Basic and acidic residues" evidence="2">
    <location>
        <begin position="149"/>
        <end position="195"/>
    </location>
</feature>
<dbReference type="AlphaFoldDB" id="A0A4R2MWP8"/>
<feature type="chain" id="PRO_5020705404" description="TolA protein" evidence="3">
    <location>
        <begin position="29"/>
        <end position="208"/>
    </location>
</feature>
<dbReference type="Proteomes" id="UP000295106">
    <property type="component" value="Unassembled WGS sequence"/>
</dbReference>
<evidence type="ECO:0008006" key="6">
    <source>
        <dbReference type="Google" id="ProtNLM"/>
    </source>
</evidence>
<evidence type="ECO:0000256" key="2">
    <source>
        <dbReference type="SAM" id="MobiDB-lite"/>
    </source>
</evidence>
<evidence type="ECO:0000313" key="5">
    <source>
        <dbReference type="Proteomes" id="UP000295106"/>
    </source>
</evidence>
<proteinExistence type="predicted"/>
<keyword evidence="3" id="KW-0732">Signal</keyword>
<accession>A0A4R2MWP8</accession>
<feature type="region of interest" description="Disordered" evidence="2">
    <location>
        <begin position="133"/>
        <end position="208"/>
    </location>
</feature>
<evidence type="ECO:0000313" key="4">
    <source>
        <dbReference type="EMBL" id="TCP04553.1"/>
    </source>
</evidence>
<evidence type="ECO:0000256" key="3">
    <source>
        <dbReference type="SAM" id="SignalP"/>
    </source>
</evidence>
<feature type="signal peptide" evidence="3">
    <location>
        <begin position="1"/>
        <end position="28"/>
    </location>
</feature>
<organism evidence="4 5">
    <name type="scientific">Rubrivivax gelatinosus</name>
    <name type="common">Rhodocyclus gelatinosus</name>
    <name type="synonym">Rhodopseudomonas gelatinosa</name>
    <dbReference type="NCBI Taxonomy" id="28068"/>
    <lineage>
        <taxon>Bacteria</taxon>
        <taxon>Pseudomonadati</taxon>
        <taxon>Pseudomonadota</taxon>
        <taxon>Betaproteobacteria</taxon>
        <taxon>Burkholderiales</taxon>
        <taxon>Sphaerotilaceae</taxon>
        <taxon>Rubrivivax</taxon>
    </lineage>
</organism>
<comment type="caution">
    <text evidence="4">The sequence shown here is derived from an EMBL/GenBank/DDBJ whole genome shotgun (WGS) entry which is preliminary data.</text>
</comment>
<protein>
    <recommendedName>
        <fullName evidence="6">TolA protein</fullName>
    </recommendedName>
</protein>
<evidence type="ECO:0000256" key="1">
    <source>
        <dbReference type="SAM" id="Coils"/>
    </source>
</evidence>
<dbReference type="EMBL" id="SLXD01000002">
    <property type="protein sequence ID" value="TCP04553.1"/>
    <property type="molecule type" value="Genomic_DNA"/>
</dbReference>
<keyword evidence="1" id="KW-0175">Coiled coil</keyword>
<feature type="compositionally biased region" description="Pro residues" evidence="2">
    <location>
        <begin position="197"/>
        <end position="208"/>
    </location>
</feature>
<gene>
    <name evidence="4" type="ORF">EV684_102308</name>
</gene>
<name>A0A4R2MWP8_RUBGE</name>
<feature type="coiled-coil region" evidence="1">
    <location>
        <begin position="79"/>
        <end position="112"/>
    </location>
</feature>
<reference evidence="4 5" key="1">
    <citation type="submission" date="2019-03" db="EMBL/GenBank/DDBJ databases">
        <title>Genomic Encyclopedia of Type Strains, Phase IV (KMG-IV): sequencing the most valuable type-strain genomes for metagenomic binning, comparative biology and taxonomic classification.</title>
        <authorList>
            <person name="Goeker M."/>
        </authorList>
    </citation>
    <scope>NUCLEOTIDE SEQUENCE [LARGE SCALE GENOMIC DNA]</scope>
    <source>
        <strain evidence="4 5">DSM 1709</strain>
    </source>
</reference>